<feature type="domain" description="Rhodopsin" evidence="8">
    <location>
        <begin position="46"/>
        <end position="285"/>
    </location>
</feature>
<evidence type="ECO:0000256" key="5">
    <source>
        <dbReference type="ARBA" id="ARBA00038359"/>
    </source>
</evidence>
<comment type="subcellular location">
    <subcellularLocation>
        <location evidence="1">Membrane</location>
        <topology evidence="1">Multi-pass membrane protein</topology>
    </subcellularLocation>
</comment>
<reference evidence="10" key="1">
    <citation type="journal article" date="2014" name="Genome Announc.">
        <title>Genome sequence and annotation of Acremonium chrysogenum, producer of the beta-lactam antibiotic cephalosporin C.</title>
        <authorList>
            <person name="Terfehr D."/>
            <person name="Dahlmann T.A."/>
            <person name="Specht T."/>
            <person name="Zadra I."/>
            <person name="Kuernsteiner H."/>
            <person name="Kueck U."/>
        </authorList>
    </citation>
    <scope>NUCLEOTIDE SEQUENCE [LARGE SCALE GENOMIC DNA]</scope>
    <source>
        <strain evidence="10">ATCC 11550 / CBS 779.69 / DSM 880 / IAM 14645 / JCM 23072 / IMI 49137</strain>
    </source>
</reference>
<feature type="transmembrane region" description="Helical" evidence="7">
    <location>
        <begin position="102"/>
        <end position="127"/>
    </location>
</feature>
<keyword evidence="3 7" id="KW-1133">Transmembrane helix</keyword>
<evidence type="ECO:0000256" key="1">
    <source>
        <dbReference type="ARBA" id="ARBA00004141"/>
    </source>
</evidence>
<feature type="transmembrane region" description="Helical" evidence="7">
    <location>
        <begin position="260"/>
        <end position="288"/>
    </location>
</feature>
<feature type="region of interest" description="Disordered" evidence="6">
    <location>
        <begin position="313"/>
        <end position="366"/>
    </location>
</feature>
<feature type="transmembrane region" description="Helical" evidence="7">
    <location>
        <begin position="61"/>
        <end position="82"/>
    </location>
</feature>
<dbReference type="STRING" id="857340.A0A086SZK1"/>
<evidence type="ECO:0000313" key="9">
    <source>
        <dbReference type="EMBL" id="KFH42533.1"/>
    </source>
</evidence>
<feature type="compositionally biased region" description="Gly residues" evidence="6">
    <location>
        <begin position="388"/>
        <end position="398"/>
    </location>
</feature>
<comment type="similarity">
    <text evidence="5">Belongs to the SAT4 family.</text>
</comment>
<comment type="caution">
    <text evidence="9">The sequence shown here is derived from an EMBL/GenBank/DDBJ whole genome shotgun (WGS) entry which is preliminary data.</text>
</comment>
<dbReference type="PANTHER" id="PTHR33048">
    <property type="entry name" value="PTH11-LIKE INTEGRAL MEMBRANE PROTEIN (AFU_ORTHOLOGUE AFUA_5G11245)"/>
    <property type="match status" value="1"/>
</dbReference>
<dbReference type="OrthoDB" id="5429740at2759"/>
<evidence type="ECO:0000256" key="6">
    <source>
        <dbReference type="SAM" id="MobiDB-lite"/>
    </source>
</evidence>
<protein>
    <recommendedName>
        <fullName evidence="8">Rhodopsin domain-containing protein</fullName>
    </recommendedName>
</protein>
<name>A0A086SZK1_HAPC1</name>
<evidence type="ECO:0000256" key="4">
    <source>
        <dbReference type="ARBA" id="ARBA00023136"/>
    </source>
</evidence>
<dbReference type="InterPro" id="IPR052337">
    <property type="entry name" value="SAT4-like"/>
</dbReference>
<dbReference type="Proteomes" id="UP000029964">
    <property type="component" value="Unassembled WGS sequence"/>
</dbReference>
<dbReference type="HOGENOM" id="CLU_028200_3_7_1"/>
<keyword evidence="2 7" id="KW-0812">Transmembrane</keyword>
<dbReference type="Pfam" id="PF20684">
    <property type="entry name" value="Fung_rhodopsin"/>
    <property type="match status" value="1"/>
</dbReference>
<feature type="transmembrane region" description="Helical" evidence="7">
    <location>
        <begin position="28"/>
        <end position="49"/>
    </location>
</feature>
<keyword evidence="10" id="KW-1185">Reference proteome</keyword>
<evidence type="ECO:0000313" key="10">
    <source>
        <dbReference type="Proteomes" id="UP000029964"/>
    </source>
</evidence>
<proteinExistence type="inferred from homology"/>
<dbReference type="PANTHER" id="PTHR33048:SF155">
    <property type="entry name" value="INTEGRAL MEMBRANE PROTEIN"/>
    <property type="match status" value="1"/>
</dbReference>
<evidence type="ECO:0000259" key="8">
    <source>
        <dbReference type="Pfam" id="PF20684"/>
    </source>
</evidence>
<evidence type="ECO:0000256" key="2">
    <source>
        <dbReference type="ARBA" id="ARBA00022692"/>
    </source>
</evidence>
<organism evidence="9 10">
    <name type="scientific">Hapsidospora chrysogenum (strain ATCC 11550 / CBS 779.69 / DSM 880 / IAM 14645 / JCM 23072 / IMI 49137)</name>
    <name type="common">Acremonium chrysogenum</name>
    <dbReference type="NCBI Taxonomy" id="857340"/>
    <lineage>
        <taxon>Eukaryota</taxon>
        <taxon>Fungi</taxon>
        <taxon>Dikarya</taxon>
        <taxon>Ascomycota</taxon>
        <taxon>Pezizomycotina</taxon>
        <taxon>Sordariomycetes</taxon>
        <taxon>Hypocreomycetidae</taxon>
        <taxon>Hypocreales</taxon>
        <taxon>Bionectriaceae</taxon>
        <taxon>Hapsidospora</taxon>
    </lineage>
</organism>
<dbReference type="InterPro" id="IPR049326">
    <property type="entry name" value="Rhodopsin_dom_fungi"/>
</dbReference>
<feature type="transmembrane region" description="Helical" evidence="7">
    <location>
        <begin position="189"/>
        <end position="209"/>
    </location>
</feature>
<evidence type="ECO:0000256" key="3">
    <source>
        <dbReference type="ARBA" id="ARBA00022989"/>
    </source>
</evidence>
<gene>
    <name evidence="9" type="ORF">ACRE_066980</name>
</gene>
<feature type="region of interest" description="Disordered" evidence="6">
    <location>
        <begin position="379"/>
        <end position="426"/>
    </location>
</feature>
<accession>A0A086SZK1</accession>
<dbReference type="GO" id="GO:0016020">
    <property type="term" value="C:membrane"/>
    <property type="evidence" value="ECO:0007669"/>
    <property type="project" value="UniProtKB-SubCell"/>
</dbReference>
<sequence>MSMPEIPHPPKGTPEYEEWAAQDKAPSILISCWIIIGLATIFVIGRLVVRFRLFSKTRADDYWCLGGLVAAYASAAFTTVAVEYGNGRHFNLLTRHQQESVVFWTTVAFCPSILTFGLPKLAVISLLTRLLNPSRWHWWFLWGMGIFCLLTLFATIGTLLGQCLPPESLRNFDIKGECAPKHHIVNYSLFAGALSAFVDVYLAVYPAVVLFKLQMKLHKKLALVVALSIGCVSGAFAIYKTTRIPNGLASPDFSYDSADLIIWTLVEGCSIIIACTIPVLSPLMDMVFKRRNPFRSSRRNQYYGNMSSGGVNGTFGGTGARRTNDLETGGSSSNNSRPRRMRHLDDDNLDDTMVGGEESDSQELVMRDKTSKERLAGMMDTDTTSGWDGRGGGGGGGVVPSVPPVPLHRSRSTRASRVPARRPPEGAILRTDEVTLTFDSAESRSR</sequence>
<evidence type="ECO:0000256" key="7">
    <source>
        <dbReference type="SAM" id="Phobius"/>
    </source>
</evidence>
<feature type="transmembrane region" description="Helical" evidence="7">
    <location>
        <begin position="221"/>
        <end position="240"/>
    </location>
</feature>
<keyword evidence="4 7" id="KW-0472">Membrane</keyword>
<dbReference type="AlphaFoldDB" id="A0A086SZK1"/>
<dbReference type="EMBL" id="JPKY01000091">
    <property type="protein sequence ID" value="KFH42533.1"/>
    <property type="molecule type" value="Genomic_DNA"/>
</dbReference>
<feature type="transmembrane region" description="Helical" evidence="7">
    <location>
        <begin position="139"/>
        <end position="160"/>
    </location>
</feature>